<keyword evidence="5" id="KW-0067">ATP-binding</keyword>
<proteinExistence type="predicted"/>
<dbReference type="SUPFAM" id="SSF53300">
    <property type="entry name" value="vWA-like"/>
    <property type="match status" value="1"/>
</dbReference>
<reference evidence="8" key="1">
    <citation type="journal article" date="2020" name="bioRxiv">
        <title>Comparative genomics of Chlamydomonas.</title>
        <authorList>
            <person name="Craig R.J."/>
            <person name="Hasan A.R."/>
            <person name="Ness R.W."/>
            <person name="Keightley P.D."/>
        </authorList>
    </citation>
    <scope>NUCLEOTIDE SEQUENCE</scope>
    <source>
        <strain evidence="8">SAG 7.73</strain>
    </source>
</reference>
<dbReference type="PROSITE" id="PS51158">
    <property type="entry name" value="ALPHA_KINASE"/>
    <property type="match status" value="1"/>
</dbReference>
<dbReference type="Gene3D" id="3.40.50.410">
    <property type="entry name" value="von Willebrand factor, type A domain"/>
    <property type="match status" value="1"/>
</dbReference>
<dbReference type="AlphaFoldDB" id="A0A836B203"/>
<organism evidence="8 9">
    <name type="scientific">Chlamydomonas incerta</name>
    <dbReference type="NCBI Taxonomy" id="51695"/>
    <lineage>
        <taxon>Eukaryota</taxon>
        <taxon>Viridiplantae</taxon>
        <taxon>Chlorophyta</taxon>
        <taxon>core chlorophytes</taxon>
        <taxon>Chlorophyceae</taxon>
        <taxon>CS clade</taxon>
        <taxon>Chlamydomonadales</taxon>
        <taxon>Chlamydomonadaceae</taxon>
        <taxon>Chlamydomonas</taxon>
    </lineage>
</organism>
<evidence type="ECO:0000256" key="2">
    <source>
        <dbReference type="ARBA" id="ARBA00022679"/>
    </source>
</evidence>
<dbReference type="Gene3D" id="3.20.200.10">
    <property type="entry name" value="MHCK/EF2 kinase"/>
    <property type="match status" value="1"/>
</dbReference>
<comment type="caution">
    <text evidence="8">The sequence shown here is derived from an EMBL/GenBank/DDBJ whole genome shotgun (WGS) entry which is preliminary data.</text>
</comment>
<dbReference type="CDD" id="cd17508">
    <property type="entry name" value="Alpha_kinase"/>
    <property type="match status" value="1"/>
</dbReference>
<feature type="compositionally biased region" description="Acidic residues" evidence="6">
    <location>
        <begin position="664"/>
        <end position="675"/>
    </location>
</feature>
<dbReference type="SMART" id="SM00811">
    <property type="entry name" value="Alpha_kinase"/>
    <property type="match status" value="1"/>
</dbReference>
<gene>
    <name evidence="8" type="ORF">HXX76_001675</name>
</gene>
<dbReference type="Proteomes" id="UP000650467">
    <property type="component" value="Unassembled WGS sequence"/>
</dbReference>
<keyword evidence="1" id="KW-0723">Serine/threonine-protein kinase</keyword>
<feature type="compositionally biased region" description="Low complexity" evidence="6">
    <location>
        <begin position="676"/>
        <end position="687"/>
    </location>
</feature>
<dbReference type="EMBL" id="JAEHOC010000002">
    <property type="protein sequence ID" value="KAG2444939.1"/>
    <property type="molecule type" value="Genomic_DNA"/>
</dbReference>
<dbReference type="OrthoDB" id="543536at2759"/>
<feature type="domain" description="Alpha-type protein kinase" evidence="7">
    <location>
        <begin position="477"/>
        <end position="770"/>
    </location>
</feature>
<sequence length="777" mass="84002">MGWIHKLFQALRRGLDGDDHGANLSAHGAPAPSSSSQLGLQAVAYGSVRPQEPAHALGSRAPAVAPVTTLQRPLSTSAVTLISHTHGRERREQRGIERRELQEAVKYGRREQANPGRDGQLRWRYTHKGVVYITDESSRHEITSWRLDDAPDVPPAAIGPAGGGGGGGTAHVIVVVDHSGSMRKDDVPGYGSRTAAVYDCLARDLVEPQLQVAGGSRMEVGGVGGVGGEISLIHMQDQAEVLLRRRAPDAELLQYLRGCGGCYARSHGNYLPALKAALELMREDAGEQKQLFLVFLSDGAPSDHNEMECPHGVRVWQADPLGGVRGDGKRRLIQCPFSRGGCRALVQQTVQLECLDRIRTMGDLLGRDRVSVNTVAFGPASEDFAVLQAMSKVLPRGSFQKLGLSAHCLRTAFTSLTSSLTTLRTEAGGGGGGGPGLTLRTDLRAKGQRQEYEEHQLLINGITFDIYVDRKFLSKCTYDKDSRDLVPVPFLDTARVRIMREEFPQVKWGLAHGRHCFSEGAERVAFQCTEVVSVDGGATAYAIGPRLVAKQSKHQERLHDPKFHRTFCRTQGEAADMADLFNRRLARGPAWQVNFLPCYVYKVIDGYYGYGGDGLMEVLVEQELEGKFTKWNNNAGGVAAEPAGAGGNGRSNNPHLGAIVELGEEQDEGEEEGEQEGANNAAGGAAARTEDVPQAFSHFTWDCTGGQKLVCDLQGVWNCTDGFTLTDPVIHHASGGHRNGATDKGQPGIQSFFATHTCNALCRQLGLRPGPVGDARM</sequence>
<evidence type="ECO:0000256" key="6">
    <source>
        <dbReference type="SAM" id="MobiDB-lite"/>
    </source>
</evidence>
<evidence type="ECO:0000256" key="1">
    <source>
        <dbReference type="ARBA" id="ARBA00022527"/>
    </source>
</evidence>
<dbReference type="InterPro" id="IPR004166">
    <property type="entry name" value="a-kinase_dom"/>
</dbReference>
<evidence type="ECO:0000256" key="3">
    <source>
        <dbReference type="ARBA" id="ARBA00022741"/>
    </source>
</evidence>
<dbReference type="PANTHER" id="PTHR45992:SF11">
    <property type="entry name" value="ALPHA-TYPE PROTEIN KINASE DOMAIN-CONTAINING PROTEIN"/>
    <property type="match status" value="1"/>
</dbReference>
<keyword evidence="3" id="KW-0547">Nucleotide-binding</keyword>
<keyword evidence="4" id="KW-0418">Kinase</keyword>
<dbReference type="InterPro" id="IPR011009">
    <property type="entry name" value="Kinase-like_dom_sf"/>
</dbReference>
<evidence type="ECO:0000313" key="8">
    <source>
        <dbReference type="EMBL" id="KAG2444939.1"/>
    </source>
</evidence>
<dbReference type="SUPFAM" id="SSF56112">
    <property type="entry name" value="Protein kinase-like (PK-like)"/>
    <property type="match status" value="1"/>
</dbReference>
<dbReference type="InterPro" id="IPR036465">
    <property type="entry name" value="vWFA_dom_sf"/>
</dbReference>
<protein>
    <recommendedName>
        <fullName evidence="7">Alpha-type protein kinase domain-containing protein</fullName>
    </recommendedName>
</protein>
<evidence type="ECO:0000256" key="5">
    <source>
        <dbReference type="ARBA" id="ARBA00022840"/>
    </source>
</evidence>
<keyword evidence="9" id="KW-1185">Reference proteome</keyword>
<feature type="region of interest" description="Disordered" evidence="6">
    <location>
        <begin position="664"/>
        <end position="689"/>
    </location>
</feature>
<evidence type="ECO:0000313" key="9">
    <source>
        <dbReference type="Proteomes" id="UP000650467"/>
    </source>
</evidence>
<accession>A0A836B203</accession>
<dbReference type="GO" id="GO:0005524">
    <property type="term" value="F:ATP binding"/>
    <property type="evidence" value="ECO:0007669"/>
    <property type="project" value="UniProtKB-KW"/>
</dbReference>
<evidence type="ECO:0000259" key="7">
    <source>
        <dbReference type="PROSITE" id="PS51158"/>
    </source>
</evidence>
<dbReference type="Pfam" id="PF02816">
    <property type="entry name" value="Alpha_kinase"/>
    <property type="match status" value="2"/>
</dbReference>
<dbReference type="InterPro" id="IPR051852">
    <property type="entry name" value="Alpha-type_PK"/>
</dbReference>
<dbReference type="PANTHER" id="PTHR45992">
    <property type="entry name" value="EUKARYOTIC ELONGATION FACTOR 2 KINASE-RELATED"/>
    <property type="match status" value="1"/>
</dbReference>
<name>A0A836B203_CHLIN</name>
<evidence type="ECO:0000256" key="4">
    <source>
        <dbReference type="ARBA" id="ARBA00022777"/>
    </source>
</evidence>
<dbReference type="GO" id="GO:0004674">
    <property type="term" value="F:protein serine/threonine kinase activity"/>
    <property type="evidence" value="ECO:0007669"/>
    <property type="project" value="UniProtKB-KW"/>
</dbReference>
<keyword evidence="2" id="KW-0808">Transferase</keyword>